<gene>
    <name evidence="2" type="ORF">CAL24_20310</name>
</gene>
<dbReference type="InterPro" id="IPR023606">
    <property type="entry name" value="CoA-Trfase_III_dom_1_sf"/>
</dbReference>
<name>A0A261VFT5_9BORD</name>
<dbReference type="AlphaFoldDB" id="A0A261VFT5"/>
<dbReference type="InterPro" id="IPR050483">
    <property type="entry name" value="CoA-transferase_III_domain"/>
</dbReference>
<dbReference type="Gene3D" id="3.30.1540.10">
    <property type="entry name" value="formyl-coa transferase, domain 3"/>
    <property type="match status" value="1"/>
</dbReference>
<dbReference type="InterPro" id="IPR044855">
    <property type="entry name" value="CoA-Trfase_III_dom3_sf"/>
</dbReference>
<dbReference type="Gene3D" id="3.40.50.10540">
    <property type="entry name" value="Crotonobetainyl-coa:carnitine coa-transferase, domain 1"/>
    <property type="match status" value="1"/>
</dbReference>
<dbReference type="SUPFAM" id="SSF89796">
    <property type="entry name" value="CoA-transferase family III (CaiB/BaiF)"/>
    <property type="match status" value="1"/>
</dbReference>
<reference evidence="3" key="1">
    <citation type="submission" date="2017-05" db="EMBL/GenBank/DDBJ databases">
        <title>Complete and WGS of Bordetella genogroups.</title>
        <authorList>
            <person name="Spilker T."/>
            <person name="Lipuma J."/>
        </authorList>
    </citation>
    <scope>NUCLEOTIDE SEQUENCE [LARGE SCALE GENOMIC DNA]</scope>
    <source>
        <strain evidence="3">AU8256</strain>
    </source>
</reference>
<organism evidence="2 3">
    <name type="scientific">Bordetella genomosp. 2</name>
    <dbReference type="NCBI Taxonomy" id="1983456"/>
    <lineage>
        <taxon>Bacteria</taxon>
        <taxon>Pseudomonadati</taxon>
        <taxon>Pseudomonadota</taxon>
        <taxon>Betaproteobacteria</taxon>
        <taxon>Burkholderiales</taxon>
        <taxon>Alcaligenaceae</taxon>
        <taxon>Bordetella</taxon>
    </lineage>
</organism>
<dbReference type="RefSeq" id="WP_094807744.1">
    <property type="nucleotide sequence ID" value="NZ_NEVT01000008.1"/>
</dbReference>
<protein>
    <submittedName>
        <fullName evidence="2">Formyl-CoA transferase</fullName>
    </submittedName>
</protein>
<comment type="caution">
    <text evidence="2">The sequence shown here is derived from an EMBL/GenBank/DDBJ whole genome shotgun (WGS) entry which is preliminary data.</text>
</comment>
<evidence type="ECO:0000256" key="1">
    <source>
        <dbReference type="ARBA" id="ARBA00022679"/>
    </source>
</evidence>
<dbReference type="PANTHER" id="PTHR48207:SF3">
    <property type="entry name" value="SUCCINATE--HYDROXYMETHYLGLUTARATE COA-TRANSFERASE"/>
    <property type="match status" value="1"/>
</dbReference>
<accession>A0A261VFT5</accession>
<dbReference type="Pfam" id="PF02515">
    <property type="entry name" value="CoA_transf_3"/>
    <property type="match status" value="1"/>
</dbReference>
<keyword evidence="3" id="KW-1185">Reference proteome</keyword>
<evidence type="ECO:0000313" key="2">
    <source>
        <dbReference type="EMBL" id="OZI72631.1"/>
    </source>
</evidence>
<dbReference type="PANTHER" id="PTHR48207">
    <property type="entry name" value="SUCCINATE--HYDROXYMETHYLGLUTARATE COA-TRANSFERASE"/>
    <property type="match status" value="1"/>
</dbReference>
<proteinExistence type="predicted"/>
<dbReference type="GO" id="GO:0008410">
    <property type="term" value="F:CoA-transferase activity"/>
    <property type="evidence" value="ECO:0007669"/>
    <property type="project" value="TreeGrafter"/>
</dbReference>
<dbReference type="InterPro" id="IPR003673">
    <property type="entry name" value="CoA-Trfase_fam_III"/>
</dbReference>
<sequence length="405" mass="43803">MSDAQGPARSGPLTALRVLDLGTMVAGPVAATLMGDFGADVIKIEQPGVGDTIRGLGPFVNEEGLWWTVEGRNKRSITLDLRQEAGQDLLKRLVADADVLVENFRPGTLERWGLDYEALARVNPGLVMLSVSGFGQTGPNAQRAGYDRIALAFSGVMDMTGFPDRPPVRVGVSVADYSTATMGAFAVMMALYHRDTGGGRGQHIDLALYESMFRFTDSMCAAYDRLGMVRKRTGNVHQAAAPGKTFPTRDGRYIILTISGDTLFRRLMQAIDRPDLGEDPGLATHEQRWRRIEELNQVVEDWIAARPVDAVGQALDRHGIPFSLVLSVEDIFRDPHYAARGNLVTTQHPRMGPVTMQGIVPRLSGTPGEIACAAPSLGQHNAEVYGGLLGLDDAALAALQERAVI</sequence>
<evidence type="ECO:0000313" key="3">
    <source>
        <dbReference type="Proteomes" id="UP000215633"/>
    </source>
</evidence>
<dbReference type="EMBL" id="NEVT01000008">
    <property type="protein sequence ID" value="OZI72631.1"/>
    <property type="molecule type" value="Genomic_DNA"/>
</dbReference>
<dbReference type="Proteomes" id="UP000215633">
    <property type="component" value="Unassembled WGS sequence"/>
</dbReference>
<keyword evidence="1 2" id="KW-0808">Transferase</keyword>